<sequence>MKDKRKPIYGNTLQSQKHNLLKTNDTCAKPNPLPQLAYNENRLKKVLLFSKTIDFN</sequence>
<protein>
    <submittedName>
        <fullName evidence="1">Uncharacterized protein</fullName>
    </submittedName>
</protein>
<dbReference type="EMBL" id="QKZK01000024">
    <property type="protein sequence ID" value="PZX13574.1"/>
    <property type="molecule type" value="Genomic_DNA"/>
</dbReference>
<comment type="caution">
    <text evidence="1">The sequence shown here is derived from an EMBL/GenBank/DDBJ whole genome shotgun (WGS) entry which is preliminary data.</text>
</comment>
<organism evidence="1 2">
    <name type="scientific">Breznakibacter xylanolyticus</name>
    <dbReference type="NCBI Taxonomy" id="990"/>
    <lineage>
        <taxon>Bacteria</taxon>
        <taxon>Pseudomonadati</taxon>
        <taxon>Bacteroidota</taxon>
        <taxon>Bacteroidia</taxon>
        <taxon>Marinilabiliales</taxon>
        <taxon>Marinilabiliaceae</taxon>
        <taxon>Breznakibacter</taxon>
    </lineage>
</organism>
<name>A0A2W7N9N5_9BACT</name>
<dbReference type="Proteomes" id="UP000249239">
    <property type="component" value="Unassembled WGS sequence"/>
</dbReference>
<keyword evidence="2" id="KW-1185">Reference proteome</keyword>
<evidence type="ECO:0000313" key="2">
    <source>
        <dbReference type="Proteomes" id="UP000249239"/>
    </source>
</evidence>
<proteinExistence type="predicted"/>
<evidence type="ECO:0000313" key="1">
    <source>
        <dbReference type="EMBL" id="PZX13574.1"/>
    </source>
</evidence>
<reference evidence="1 2" key="1">
    <citation type="submission" date="2018-06" db="EMBL/GenBank/DDBJ databases">
        <title>Genomic Encyclopedia of Archaeal and Bacterial Type Strains, Phase II (KMG-II): from individual species to whole genera.</title>
        <authorList>
            <person name="Goeker M."/>
        </authorList>
    </citation>
    <scope>NUCLEOTIDE SEQUENCE [LARGE SCALE GENOMIC DNA]</scope>
    <source>
        <strain evidence="1 2">DSM 6779</strain>
    </source>
</reference>
<accession>A0A2W7N9N5</accession>
<gene>
    <name evidence="1" type="ORF">LX69_02607</name>
</gene>
<dbReference type="AlphaFoldDB" id="A0A2W7N9N5"/>